<evidence type="ECO:0000256" key="6">
    <source>
        <dbReference type="ARBA" id="ARBA00029447"/>
    </source>
</evidence>
<comment type="similarity">
    <text evidence="6">Belongs to the methyl-accepting chemotaxis (MCP) protein family.</text>
</comment>
<evidence type="ECO:0000313" key="11">
    <source>
        <dbReference type="EMBL" id="SAL68548.1"/>
    </source>
</evidence>
<dbReference type="SUPFAM" id="SSF103190">
    <property type="entry name" value="Sensory domain-like"/>
    <property type="match status" value="1"/>
</dbReference>
<feature type="domain" description="Methyl-accepting transducer" evidence="9">
    <location>
        <begin position="351"/>
        <end position="580"/>
    </location>
</feature>
<dbReference type="InterPro" id="IPR003660">
    <property type="entry name" value="HAMP_dom"/>
</dbReference>
<dbReference type="Gene3D" id="3.30.450.20">
    <property type="entry name" value="PAS domain"/>
    <property type="match status" value="2"/>
</dbReference>
<keyword evidence="7" id="KW-0807">Transducer</keyword>
<dbReference type="Proteomes" id="UP000054683">
    <property type="component" value="Unassembled WGS sequence"/>
</dbReference>
<dbReference type="GO" id="GO:0004888">
    <property type="term" value="F:transmembrane signaling receptor activity"/>
    <property type="evidence" value="ECO:0007669"/>
    <property type="project" value="InterPro"/>
</dbReference>
<evidence type="ECO:0000256" key="7">
    <source>
        <dbReference type="PROSITE-ProRule" id="PRU00284"/>
    </source>
</evidence>
<dbReference type="PANTHER" id="PTHR43531:SF16">
    <property type="entry name" value="METHYL-ACCEPTING CHEMOTAXIS PROTEIN II"/>
    <property type="match status" value="1"/>
</dbReference>
<comment type="subcellular location">
    <subcellularLocation>
        <location evidence="1">Cell membrane</location>
        <topology evidence="1">Multi-pass membrane protein</topology>
    </subcellularLocation>
</comment>
<dbReference type="SMART" id="SM00304">
    <property type="entry name" value="HAMP"/>
    <property type="match status" value="1"/>
</dbReference>
<dbReference type="PROSITE" id="PS50885">
    <property type="entry name" value="HAMP"/>
    <property type="match status" value="1"/>
</dbReference>
<gene>
    <name evidence="11" type="ORF">AWB69_08038</name>
</gene>
<dbReference type="Pfam" id="PF02743">
    <property type="entry name" value="dCache_1"/>
    <property type="match status" value="1"/>
</dbReference>
<dbReference type="SUPFAM" id="SSF58104">
    <property type="entry name" value="Methyl-accepting chemotaxis protein (MCP) signaling domain"/>
    <property type="match status" value="1"/>
</dbReference>
<dbReference type="Pfam" id="PF00672">
    <property type="entry name" value="HAMP"/>
    <property type="match status" value="1"/>
</dbReference>
<sequence length="596" mass="61352">MFASIRTRILAACLTIVVVALLANAALNYFVAKSYNDEAIAANLDAVSAGHVAGINDWIATRSLMIKSLQTSASSSDPLPSLLDIMHAGNFSNVYVGRSDKTAKFSAPEGIPADYDPTTRPWYKEVIANGNPLVTKPFVDVATGKLVVSFAAPTAEVEGVKGVVGGNVSLETVSANVNLIHPTPASFGMLLDGNGNIIAYSDAKLIGKPVTDLAPDLSLGALIGARTPVRIKVGGAVKLMKATPIAGTDWQAVVALDEAEATAGMRSQLMSAVMALVLIVIVAAVVMGAVTTVSLKHLATVRDAMEAIGSGSGDLTTRLPADGRDEVAQISRAFNQFVDKLLVVMKQIRDTSESVRLAANEIATGNIDLSGRTEAAAASLQQTAASMEEITSTVTLSASAAKQANSKSSSASSVAARGGEVVTDVIGTMASIETASSKIGDIIGVIDGIAFQTNILALNAAVEAARAGEQGRGFAVVASEVRSLAQRSAQAAKEIKVLIEATVDSVASGSAQVRQAGATMEEIVGSVNSVTTIMAEISGASDEQTRGIQEVNRAVAQLDEMVQQNAALVEESTAAASTLQSQANDLANAVGQFKID</sequence>
<evidence type="ECO:0000256" key="3">
    <source>
        <dbReference type="ARBA" id="ARBA00022692"/>
    </source>
</evidence>
<evidence type="ECO:0000259" key="9">
    <source>
        <dbReference type="PROSITE" id="PS50111"/>
    </source>
</evidence>
<dbReference type="FunFam" id="1.10.287.950:FF:000001">
    <property type="entry name" value="Methyl-accepting chemotaxis sensory transducer"/>
    <property type="match status" value="1"/>
</dbReference>
<name>A0A158JI85_9BURK</name>
<accession>A0A158JI85</accession>
<keyword evidence="3 8" id="KW-0812">Transmembrane</keyword>
<dbReference type="SMART" id="SM00283">
    <property type="entry name" value="MA"/>
    <property type="match status" value="1"/>
</dbReference>
<organism evidence="11 12">
    <name type="scientific">Caballeronia udeis</name>
    <dbReference type="NCBI Taxonomy" id="1232866"/>
    <lineage>
        <taxon>Bacteria</taxon>
        <taxon>Pseudomonadati</taxon>
        <taxon>Pseudomonadota</taxon>
        <taxon>Betaproteobacteria</taxon>
        <taxon>Burkholderiales</taxon>
        <taxon>Burkholderiaceae</taxon>
        <taxon>Caballeronia</taxon>
    </lineage>
</organism>
<evidence type="ECO:0000256" key="1">
    <source>
        <dbReference type="ARBA" id="ARBA00004651"/>
    </source>
</evidence>
<dbReference type="EMBL" id="FCOK02000092">
    <property type="protein sequence ID" value="SAL68548.1"/>
    <property type="molecule type" value="Genomic_DNA"/>
</dbReference>
<dbReference type="InterPro" id="IPR004090">
    <property type="entry name" value="Chemotax_Me-accpt_rcpt"/>
</dbReference>
<proteinExistence type="inferred from homology"/>
<protein>
    <submittedName>
        <fullName evidence="11">Methyl-accepting chemotaxis sensory transducer</fullName>
    </submittedName>
</protein>
<evidence type="ECO:0000256" key="2">
    <source>
        <dbReference type="ARBA" id="ARBA00022475"/>
    </source>
</evidence>
<dbReference type="Pfam" id="PF00015">
    <property type="entry name" value="MCPsignal"/>
    <property type="match status" value="1"/>
</dbReference>
<dbReference type="PRINTS" id="PR00260">
    <property type="entry name" value="CHEMTRNSDUCR"/>
</dbReference>
<dbReference type="PANTHER" id="PTHR43531">
    <property type="entry name" value="PROTEIN ICFG"/>
    <property type="match status" value="1"/>
</dbReference>
<evidence type="ECO:0000256" key="5">
    <source>
        <dbReference type="ARBA" id="ARBA00023136"/>
    </source>
</evidence>
<dbReference type="InterPro" id="IPR033479">
    <property type="entry name" value="dCache_1"/>
</dbReference>
<feature type="transmembrane region" description="Helical" evidence="8">
    <location>
        <begin position="269"/>
        <end position="295"/>
    </location>
</feature>
<dbReference type="CDD" id="cd12913">
    <property type="entry name" value="PDC1_MCP_like"/>
    <property type="match status" value="1"/>
</dbReference>
<keyword evidence="5 8" id="KW-0472">Membrane</keyword>
<dbReference type="AlphaFoldDB" id="A0A158JI85"/>
<evidence type="ECO:0000313" key="12">
    <source>
        <dbReference type="Proteomes" id="UP000054683"/>
    </source>
</evidence>
<dbReference type="RefSeq" id="WP_062092142.1">
    <property type="nucleotide sequence ID" value="NZ_FCOK02000092.1"/>
</dbReference>
<dbReference type="InterPro" id="IPR004089">
    <property type="entry name" value="MCPsignal_dom"/>
</dbReference>
<dbReference type="CDD" id="cd12912">
    <property type="entry name" value="PDC2_MCP_like"/>
    <property type="match status" value="1"/>
</dbReference>
<evidence type="ECO:0000256" key="4">
    <source>
        <dbReference type="ARBA" id="ARBA00022989"/>
    </source>
</evidence>
<dbReference type="CDD" id="cd11386">
    <property type="entry name" value="MCP_signal"/>
    <property type="match status" value="1"/>
</dbReference>
<dbReference type="InterPro" id="IPR029151">
    <property type="entry name" value="Sensor-like_sf"/>
</dbReference>
<dbReference type="GO" id="GO:0005886">
    <property type="term" value="C:plasma membrane"/>
    <property type="evidence" value="ECO:0007669"/>
    <property type="project" value="UniProtKB-SubCell"/>
</dbReference>
<dbReference type="PROSITE" id="PS50111">
    <property type="entry name" value="CHEMOTAXIS_TRANSDUC_2"/>
    <property type="match status" value="1"/>
</dbReference>
<dbReference type="GO" id="GO:0007165">
    <property type="term" value="P:signal transduction"/>
    <property type="evidence" value="ECO:0007669"/>
    <property type="project" value="UniProtKB-KW"/>
</dbReference>
<reference evidence="11 12" key="1">
    <citation type="submission" date="2016-01" db="EMBL/GenBank/DDBJ databases">
        <authorList>
            <person name="Oliw E.H."/>
        </authorList>
    </citation>
    <scope>NUCLEOTIDE SEQUENCE [LARGE SCALE GENOMIC DNA]</scope>
    <source>
        <strain evidence="11">LMG 27134</strain>
    </source>
</reference>
<dbReference type="InterPro" id="IPR051310">
    <property type="entry name" value="MCP_chemotaxis"/>
</dbReference>
<dbReference type="OrthoDB" id="2489132at2"/>
<keyword evidence="2" id="KW-1003">Cell membrane</keyword>
<keyword evidence="4 8" id="KW-1133">Transmembrane helix</keyword>
<feature type="domain" description="HAMP" evidence="10">
    <location>
        <begin position="292"/>
        <end position="346"/>
    </location>
</feature>
<evidence type="ECO:0000256" key="8">
    <source>
        <dbReference type="SAM" id="Phobius"/>
    </source>
</evidence>
<dbReference type="Gene3D" id="1.10.287.950">
    <property type="entry name" value="Methyl-accepting chemotaxis protein"/>
    <property type="match status" value="1"/>
</dbReference>
<evidence type="ECO:0000259" key="10">
    <source>
        <dbReference type="PROSITE" id="PS50885"/>
    </source>
</evidence>
<dbReference type="CDD" id="cd06225">
    <property type="entry name" value="HAMP"/>
    <property type="match status" value="1"/>
</dbReference>
<dbReference type="GO" id="GO:0006935">
    <property type="term" value="P:chemotaxis"/>
    <property type="evidence" value="ECO:0007669"/>
    <property type="project" value="InterPro"/>
</dbReference>